<dbReference type="AlphaFoldDB" id="A0A1Y1SDJ0"/>
<protein>
    <recommendedName>
        <fullName evidence="4">YeeE/YedE family protein</fullName>
    </recommendedName>
</protein>
<evidence type="ECO:0000256" key="1">
    <source>
        <dbReference type="SAM" id="Phobius"/>
    </source>
</evidence>
<dbReference type="EMBL" id="AQQV01000002">
    <property type="protein sequence ID" value="ORE87050.1"/>
    <property type="molecule type" value="Genomic_DNA"/>
</dbReference>
<sequence length="139" mass="14487">MRNLIALLGGVLFGLGLALSNMMDPAKVLSFLDIAGQWDPSLMLVMGGAVAITLPGFYLVLKRPYPLFDKAFYLPTRDAIDGKLIVGAALFGLGWALAGLCPGPAVAGIATANADIIAFVIAMLAGYRLMAFVEARSGA</sequence>
<keyword evidence="3" id="KW-1185">Reference proteome</keyword>
<dbReference type="STRING" id="1317117.ATO7_08422"/>
<keyword evidence="1" id="KW-0472">Membrane</keyword>
<dbReference type="InterPro" id="IPR046513">
    <property type="entry name" value="DUF6691"/>
</dbReference>
<organism evidence="2 3">
    <name type="scientific">Oceanococcus atlanticus</name>
    <dbReference type="NCBI Taxonomy" id="1317117"/>
    <lineage>
        <taxon>Bacteria</taxon>
        <taxon>Pseudomonadati</taxon>
        <taxon>Pseudomonadota</taxon>
        <taxon>Gammaproteobacteria</taxon>
        <taxon>Chromatiales</taxon>
        <taxon>Oceanococcaceae</taxon>
        <taxon>Oceanococcus</taxon>
    </lineage>
</organism>
<feature type="transmembrane region" description="Helical" evidence="1">
    <location>
        <begin position="106"/>
        <end position="127"/>
    </location>
</feature>
<dbReference type="Proteomes" id="UP000192342">
    <property type="component" value="Unassembled WGS sequence"/>
</dbReference>
<keyword evidence="1" id="KW-0812">Transmembrane</keyword>
<evidence type="ECO:0000313" key="2">
    <source>
        <dbReference type="EMBL" id="ORE87050.1"/>
    </source>
</evidence>
<name>A0A1Y1SDJ0_9GAMM</name>
<accession>A0A1Y1SDJ0</accession>
<proteinExistence type="predicted"/>
<dbReference type="OrthoDB" id="9790409at2"/>
<evidence type="ECO:0000313" key="3">
    <source>
        <dbReference type="Proteomes" id="UP000192342"/>
    </source>
</evidence>
<gene>
    <name evidence="2" type="ORF">ATO7_08422</name>
</gene>
<dbReference type="Pfam" id="PF20398">
    <property type="entry name" value="DUF6691"/>
    <property type="match status" value="1"/>
</dbReference>
<feature type="transmembrane region" description="Helical" evidence="1">
    <location>
        <begin position="42"/>
        <end position="61"/>
    </location>
</feature>
<dbReference type="RefSeq" id="WP_083561256.1">
    <property type="nucleotide sequence ID" value="NZ_AQQV01000002.1"/>
</dbReference>
<keyword evidence="1" id="KW-1133">Transmembrane helix</keyword>
<comment type="caution">
    <text evidence="2">The sequence shown here is derived from an EMBL/GenBank/DDBJ whole genome shotgun (WGS) entry which is preliminary data.</text>
</comment>
<evidence type="ECO:0008006" key="4">
    <source>
        <dbReference type="Google" id="ProtNLM"/>
    </source>
</evidence>
<feature type="transmembrane region" description="Helical" evidence="1">
    <location>
        <begin position="82"/>
        <end position="100"/>
    </location>
</feature>
<reference evidence="2 3" key="1">
    <citation type="submission" date="2013-04" db="EMBL/GenBank/DDBJ databases">
        <title>Oceanococcus atlanticus 22II-S10r2 Genome Sequencing.</title>
        <authorList>
            <person name="Lai Q."/>
            <person name="Li G."/>
            <person name="Shao Z."/>
        </authorList>
    </citation>
    <scope>NUCLEOTIDE SEQUENCE [LARGE SCALE GENOMIC DNA]</scope>
    <source>
        <strain evidence="2 3">22II-S10r2</strain>
    </source>
</reference>